<name>B4K0Z8_DROGR</name>
<dbReference type="GO" id="GO:0048495">
    <property type="term" value="F:Roundabout binding"/>
    <property type="evidence" value="ECO:0007669"/>
    <property type="project" value="EnsemblMetazoa"/>
</dbReference>
<feature type="region of interest" description="Disordered" evidence="1">
    <location>
        <begin position="94"/>
        <end position="118"/>
    </location>
</feature>
<evidence type="ECO:0000313" key="2">
    <source>
        <dbReference type="EMBL" id="EDV90387.1"/>
    </source>
</evidence>
<dbReference type="eggNOG" id="ENOG502TFH7">
    <property type="taxonomic scope" value="Eukaryota"/>
</dbReference>
<dbReference type="GO" id="GO:0005794">
    <property type="term" value="C:Golgi apparatus"/>
    <property type="evidence" value="ECO:0007669"/>
    <property type="project" value="EnsemblMetazoa"/>
</dbReference>
<gene>
    <name evidence="2" type="primary">Dgri\GH10043</name>
    <name evidence="2" type="ORF">Dgri_GH10043</name>
</gene>
<proteinExistence type="predicted"/>
<accession>B4K0Z8</accession>
<dbReference type="HOGENOM" id="CLU_2075551_0_0_1"/>
<keyword evidence="3" id="KW-1185">Reference proteome</keyword>
<dbReference type="InParanoid" id="B4K0Z8"/>
<dbReference type="GO" id="GO:0140311">
    <property type="term" value="F:protein sequestering activity"/>
    <property type="evidence" value="ECO:0007669"/>
    <property type="project" value="EnsemblMetazoa"/>
</dbReference>
<dbReference type="GO" id="GO:0031623">
    <property type="term" value="P:receptor internalization"/>
    <property type="evidence" value="ECO:0007669"/>
    <property type="project" value="EnsemblMetazoa"/>
</dbReference>
<dbReference type="EMBL" id="CH916660">
    <property type="protein sequence ID" value="EDV90387.1"/>
    <property type="molecule type" value="Genomic_DNA"/>
</dbReference>
<dbReference type="GO" id="GO:0005829">
    <property type="term" value="C:cytosol"/>
    <property type="evidence" value="ECO:0007669"/>
    <property type="project" value="GOC"/>
</dbReference>
<evidence type="ECO:0000313" key="3">
    <source>
        <dbReference type="Proteomes" id="UP000001070"/>
    </source>
</evidence>
<dbReference type="GO" id="GO:0070983">
    <property type="term" value="P:dendrite guidance"/>
    <property type="evidence" value="ECO:0007669"/>
    <property type="project" value="EnsemblMetazoa"/>
</dbReference>
<dbReference type="GO" id="GO:0030139">
    <property type="term" value="C:endocytic vesicle"/>
    <property type="evidence" value="ECO:0007669"/>
    <property type="project" value="EnsemblMetazoa"/>
</dbReference>
<dbReference type="GO" id="GO:0016199">
    <property type="term" value="P:axon midline choice point recognition"/>
    <property type="evidence" value="ECO:0007669"/>
    <property type="project" value="EnsemblMetazoa"/>
</dbReference>
<dbReference type="GO" id="GO:0090160">
    <property type="term" value="P:Golgi to lysosome transport"/>
    <property type="evidence" value="ECO:0007669"/>
    <property type="project" value="EnsemblMetazoa"/>
</dbReference>
<dbReference type="GO" id="GO:0007416">
    <property type="term" value="P:synapse assembly"/>
    <property type="evidence" value="ECO:0007669"/>
    <property type="project" value="EnsemblMetazoa"/>
</dbReference>
<evidence type="ECO:0000256" key="1">
    <source>
        <dbReference type="SAM" id="MobiDB-lite"/>
    </source>
</evidence>
<dbReference type="GO" id="GO:0002092">
    <property type="term" value="P:positive regulation of receptor internalization"/>
    <property type="evidence" value="ECO:0007669"/>
    <property type="project" value="EnsemblMetazoa"/>
</dbReference>
<dbReference type="Proteomes" id="UP000001070">
    <property type="component" value="Unassembled WGS sequence"/>
</dbReference>
<dbReference type="GO" id="GO:0050773">
    <property type="term" value="P:regulation of dendrite development"/>
    <property type="evidence" value="ECO:0007669"/>
    <property type="project" value="EnsemblMetazoa"/>
</dbReference>
<dbReference type="GO" id="GO:0031902">
    <property type="term" value="C:late endosome membrane"/>
    <property type="evidence" value="ECO:0007669"/>
    <property type="project" value="EnsemblMetazoa"/>
</dbReference>
<dbReference type="GO" id="GO:0005886">
    <property type="term" value="C:plasma membrane"/>
    <property type="evidence" value="ECO:0007669"/>
    <property type="project" value="EnsemblMetazoa"/>
</dbReference>
<protein>
    <submittedName>
        <fullName evidence="2">GH10043</fullName>
    </submittedName>
</protein>
<organism evidence="3">
    <name type="scientific">Drosophila grimshawi</name>
    <name type="common">Hawaiian fruit fly</name>
    <name type="synonym">Idiomyia grimshawi</name>
    <dbReference type="NCBI Taxonomy" id="7222"/>
    <lineage>
        <taxon>Eukaryota</taxon>
        <taxon>Metazoa</taxon>
        <taxon>Ecdysozoa</taxon>
        <taxon>Arthropoda</taxon>
        <taxon>Hexapoda</taxon>
        <taxon>Insecta</taxon>
        <taxon>Pterygota</taxon>
        <taxon>Neoptera</taxon>
        <taxon>Endopterygota</taxon>
        <taxon>Diptera</taxon>
        <taxon>Brachycera</taxon>
        <taxon>Muscomorpha</taxon>
        <taxon>Ephydroidea</taxon>
        <taxon>Drosophilidae</taxon>
        <taxon>Drosophila</taxon>
        <taxon>Hawaiian Drosophila</taxon>
    </lineage>
</organism>
<sequence length="118" mass="12499">MSPAITTTTATTPMDYSLTETTTAAPLATGSGSELYAEFISAPASSMSPAAIAEHMQQNQITFEIPTAHDLRHIDALHSFNTLLQRIGYDSLPPAGSISTEQLSNSASDSKPDESCEH</sequence>
<dbReference type="GO" id="GO:0050699">
    <property type="term" value="F:WW domain binding"/>
    <property type="evidence" value="ECO:0007669"/>
    <property type="project" value="EnsemblMetazoa"/>
</dbReference>
<dbReference type="OrthoDB" id="7757137at2759"/>
<dbReference type="STRING" id="7222.B4K0Z8"/>
<dbReference type="GO" id="GO:0005765">
    <property type="term" value="C:lysosomal membrane"/>
    <property type="evidence" value="ECO:0007669"/>
    <property type="project" value="EnsemblMetazoa"/>
</dbReference>
<feature type="compositionally biased region" description="Polar residues" evidence="1">
    <location>
        <begin position="97"/>
        <end position="109"/>
    </location>
</feature>
<dbReference type="AlphaFoldDB" id="B4K0Z8"/>
<reference evidence="2 3" key="1">
    <citation type="journal article" date="2007" name="Nature">
        <title>Evolution of genes and genomes on the Drosophila phylogeny.</title>
        <authorList>
            <consortium name="Drosophila 12 Genomes Consortium"/>
            <person name="Clark A.G."/>
            <person name="Eisen M.B."/>
            <person name="Smith D.R."/>
            <person name="Bergman C.M."/>
            <person name="Oliver B."/>
            <person name="Markow T.A."/>
            <person name="Kaufman T.C."/>
            <person name="Kellis M."/>
            <person name="Gelbart W."/>
            <person name="Iyer V.N."/>
            <person name="Pollard D.A."/>
            <person name="Sackton T.B."/>
            <person name="Larracuente A.M."/>
            <person name="Singh N.D."/>
            <person name="Abad J.P."/>
            <person name="Abt D.N."/>
            <person name="Adryan B."/>
            <person name="Aguade M."/>
            <person name="Akashi H."/>
            <person name="Anderson W.W."/>
            <person name="Aquadro C.F."/>
            <person name="Ardell D.H."/>
            <person name="Arguello R."/>
            <person name="Artieri C.G."/>
            <person name="Barbash D.A."/>
            <person name="Barker D."/>
            <person name="Barsanti P."/>
            <person name="Batterham P."/>
            <person name="Batzoglou S."/>
            <person name="Begun D."/>
            <person name="Bhutkar A."/>
            <person name="Blanco E."/>
            <person name="Bosak S.A."/>
            <person name="Bradley R.K."/>
            <person name="Brand A.D."/>
            <person name="Brent M.R."/>
            <person name="Brooks A.N."/>
            <person name="Brown R.H."/>
            <person name="Butlin R.K."/>
            <person name="Caggese C."/>
            <person name="Calvi B.R."/>
            <person name="Bernardo de Carvalho A."/>
            <person name="Caspi A."/>
            <person name="Castrezana S."/>
            <person name="Celniker S.E."/>
            <person name="Chang J.L."/>
            <person name="Chapple C."/>
            <person name="Chatterji S."/>
            <person name="Chinwalla A."/>
            <person name="Civetta A."/>
            <person name="Clifton S.W."/>
            <person name="Comeron J.M."/>
            <person name="Costello J.C."/>
            <person name="Coyne J.A."/>
            <person name="Daub J."/>
            <person name="David R.G."/>
            <person name="Delcher A.L."/>
            <person name="Delehaunty K."/>
            <person name="Do C.B."/>
            <person name="Ebling H."/>
            <person name="Edwards K."/>
            <person name="Eickbush T."/>
            <person name="Evans J.D."/>
            <person name="Filipski A."/>
            <person name="Findeiss S."/>
            <person name="Freyhult E."/>
            <person name="Fulton L."/>
            <person name="Fulton R."/>
            <person name="Garcia A.C."/>
            <person name="Gardiner A."/>
            <person name="Garfield D.A."/>
            <person name="Garvin B.E."/>
            <person name="Gibson G."/>
            <person name="Gilbert D."/>
            <person name="Gnerre S."/>
            <person name="Godfrey J."/>
            <person name="Good R."/>
            <person name="Gotea V."/>
            <person name="Gravely B."/>
            <person name="Greenberg A.J."/>
            <person name="Griffiths-Jones S."/>
            <person name="Gross S."/>
            <person name="Guigo R."/>
            <person name="Gustafson E.A."/>
            <person name="Haerty W."/>
            <person name="Hahn M.W."/>
            <person name="Halligan D.L."/>
            <person name="Halpern A.L."/>
            <person name="Halter G.M."/>
            <person name="Han M.V."/>
            <person name="Heger A."/>
            <person name="Hillier L."/>
            <person name="Hinrichs A.S."/>
            <person name="Holmes I."/>
            <person name="Hoskins R.A."/>
            <person name="Hubisz M.J."/>
            <person name="Hultmark D."/>
            <person name="Huntley M.A."/>
            <person name="Jaffe D.B."/>
            <person name="Jagadeeshan S."/>
            <person name="Jeck W.R."/>
            <person name="Johnson J."/>
            <person name="Jones C.D."/>
            <person name="Jordan W.C."/>
            <person name="Karpen G.H."/>
            <person name="Kataoka E."/>
            <person name="Keightley P.D."/>
            <person name="Kheradpour P."/>
            <person name="Kirkness E.F."/>
            <person name="Koerich L.B."/>
            <person name="Kristiansen K."/>
            <person name="Kudrna D."/>
            <person name="Kulathinal R.J."/>
            <person name="Kumar S."/>
            <person name="Kwok R."/>
            <person name="Lander E."/>
            <person name="Langley C.H."/>
            <person name="Lapoint R."/>
            <person name="Lazzaro B.P."/>
            <person name="Lee S.J."/>
            <person name="Levesque L."/>
            <person name="Li R."/>
            <person name="Lin C.F."/>
            <person name="Lin M.F."/>
            <person name="Lindblad-Toh K."/>
            <person name="Llopart A."/>
            <person name="Long M."/>
            <person name="Low L."/>
            <person name="Lozovsky E."/>
            <person name="Lu J."/>
            <person name="Luo M."/>
            <person name="Machado C.A."/>
            <person name="Makalowski W."/>
            <person name="Marzo M."/>
            <person name="Matsuda M."/>
            <person name="Matzkin L."/>
            <person name="McAllister B."/>
            <person name="McBride C.S."/>
            <person name="McKernan B."/>
            <person name="McKernan K."/>
            <person name="Mendez-Lago M."/>
            <person name="Minx P."/>
            <person name="Mollenhauer M.U."/>
            <person name="Montooth K."/>
            <person name="Mount S.M."/>
            <person name="Mu X."/>
            <person name="Myers E."/>
            <person name="Negre B."/>
            <person name="Newfeld S."/>
            <person name="Nielsen R."/>
            <person name="Noor M.A."/>
            <person name="O'Grady P."/>
            <person name="Pachter L."/>
            <person name="Papaceit M."/>
            <person name="Parisi M.J."/>
            <person name="Parisi M."/>
            <person name="Parts L."/>
            <person name="Pedersen J.S."/>
            <person name="Pesole G."/>
            <person name="Phillippy A.M."/>
            <person name="Ponting C.P."/>
            <person name="Pop M."/>
            <person name="Porcelli D."/>
            <person name="Powell J.R."/>
            <person name="Prohaska S."/>
            <person name="Pruitt K."/>
            <person name="Puig M."/>
            <person name="Quesneville H."/>
            <person name="Ram K.R."/>
            <person name="Rand D."/>
            <person name="Rasmussen M.D."/>
            <person name="Reed L.K."/>
            <person name="Reenan R."/>
            <person name="Reily A."/>
            <person name="Remington K.A."/>
            <person name="Rieger T.T."/>
            <person name="Ritchie M.G."/>
            <person name="Robin C."/>
            <person name="Rogers Y.H."/>
            <person name="Rohde C."/>
            <person name="Rozas J."/>
            <person name="Rubenfield M.J."/>
            <person name="Ruiz A."/>
            <person name="Russo S."/>
            <person name="Salzberg S.L."/>
            <person name="Sanchez-Gracia A."/>
            <person name="Saranga D.J."/>
            <person name="Sato H."/>
            <person name="Schaeffer S.W."/>
            <person name="Schatz M.C."/>
            <person name="Schlenke T."/>
            <person name="Schwartz R."/>
            <person name="Segarra C."/>
            <person name="Singh R.S."/>
            <person name="Sirot L."/>
            <person name="Sirota M."/>
            <person name="Sisneros N.B."/>
            <person name="Smith C.D."/>
            <person name="Smith T.F."/>
            <person name="Spieth J."/>
            <person name="Stage D.E."/>
            <person name="Stark A."/>
            <person name="Stephan W."/>
            <person name="Strausberg R.L."/>
            <person name="Strempel S."/>
            <person name="Sturgill D."/>
            <person name="Sutton G."/>
            <person name="Sutton G.G."/>
            <person name="Tao W."/>
            <person name="Teichmann S."/>
            <person name="Tobari Y.N."/>
            <person name="Tomimura Y."/>
            <person name="Tsolas J.M."/>
            <person name="Valente V.L."/>
            <person name="Venter E."/>
            <person name="Venter J.C."/>
            <person name="Vicario S."/>
            <person name="Vieira F.G."/>
            <person name="Vilella A.J."/>
            <person name="Villasante A."/>
            <person name="Walenz B."/>
            <person name="Wang J."/>
            <person name="Wasserman M."/>
            <person name="Watts T."/>
            <person name="Wilson D."/>
            <person name="Wilson R.K."/>
            <person name="Wing R.A."/>
            <person name="Wolfner M.F."/>
            <person name="Wong A."/>
            <person name="Wong G.K."/>
            <person name="Wu C.I."/>
            <person name="Wu G."/>
            <person name="Yamamoto D."/>
            <person name="Yang H.P."/>
            <person name="Yang S.P."/>
            <person name="Yorke J.A."/>
            <person name="Yoshida K."/>
            <person name="Zdobnov E."/>
            <person name="Zhang P."/>
            <person name="Zhang Y."/>
            <person name="Zimin A.V."/>
            <person name="Baldwin J."/>
            <person name="Abdouelleil A."/>
            <person name="Abdulkadir J."/>
            <person name="Abebe A."/>
            <person name="Abera B."/>
            <person name="Abreu J."/>
            <person name="Acer S.C."/>
            <person name="Aftuck L."/>
            <person name="Alexander A."/>
            <person name="An P."/>
            <person name="Anderson E."/>
            <person name="Anderson S."/>
            <person name="Arachi H."/>
            <person name="Azer M."/>
            <person name="Bachantsang P."/>
            <person name="Barry A."/>
            <person name="Bayul T."/>
            <person name="Berlin A."/>
            <person name="Bessette D."/>
            <person name="Bloom T."/>
            <person name="Blye J."/>
            <person name="Boguslavskiy L."/>
            <person name="Bonnet C."/>
            <person name="Boukhgalter B."/>
            <person name="Bourzgui I."/>
            <person name="Brown A."/>
            <person name="Cahill P."/>
            <person name="Channer S."/>
            <person name="Cheshatsang Y."/>
            <person name="Chuda L."/>
            <person name="Citroen M."/>
            <person name="Collymore A."/>
            <person name="Cooke P."/>
            <person name="Costello M."/>
            <person name="D'Aco K."/>
            <person name="Daza R."/>
            <person name="De Haan G."/>
            <person name="DeGray S."/>
            <person name="DeMaso C."/>
            <person name="Dhargay N."/>
            <person name="Dooley K."/>
            <person name="Dooley E."/>
            <person name="Doricent M."/>
            <person name="Dorje P."/>
            <person name="Dorjee K."/>
            <person name="Dupes A."/>
            <person name="Elong R."/>
            <person name="Falk J."/>
            <person name="Farina A."/>
            <person name="Faro S."/>
            <person name="Ferguson D."/>
            <person name="Fisher S."/>
            <person name="Foley C.D."/>
            <person name="Franke A."/>
            <person name="Friedrich D."/>
            <person name="Gadbois L."/>
            <person name="Gearin G."/>
            <person name="Gearin C.R."/>
            <person name="Giannoukos G."/>
            <person name="Goode T."/>
            <person name="Graham J."/>
            <person name="Grandbois E."/>
            <person name="Grewal S."/>
            <person name="Gyaltsen K."/>
            <person name="Hafez N."/>
            <person name="Hagos B."/>
            <person name="Hall J."/>
            <person name="Henson C."/>
            <person name="Hollinger A."/>
            <person name="Honan T."/>
            <person name="Huard M.D."/>
            <person name="Hughes L."/>
            <person name="Hurhula B."/>
            <person name="Husby M.E."/>
            <person name="Kamat A."/>
            <person name="Kanga B."/>
            <person name="Kashin S."/>
            <person name="Khazanovich D."/>
            <person name="Kisner P."/>
            <person name="Lance K."/>
            <person name="Lara M."/>
            <person name="Lee W."/>
            <person name="Lennon N."/>
            <person name="Letendre F."/>
            <person name="LeVine R."/>
            <person name="Lipovsky A."/>
            <person name="Liu X."/>
            <person name="Liu J."/>
            <person name="Liu S."/>
            <person name="Lokyitsang T."/>
            <person name="Lokyitsang Y."/>
            <person name="Lubonja R."/>
            <person name="Lui A."/>
            <person name="MacDonald P."/>
            <person name="Magnisalis V."/>
            <person name="Maru K."/>
            <person name="Matthews C."/>
            <person name="McCusker W."/>
            <person name="McDonough S."/>
            <person name="Mehta T."/>
            <person name="Meldrim J."/>
            <person name="Meneus L."/>
            <person name="Mihai O."/>
            <person name="Mihalev A."/>
            <person name="Mihova T."/>
            <person name="Mittelman R."/>
            <person name="Mlenga V."/>
            <person name="Montmayeur A."/>
            <person name="Mulrain L."/>
            <person name="Navidi A."/>
            <person name="Naylor J."/>
            <person name="Negash T."/>
            <person name="Nguyen T."/>
            <person name="Nguyen N."/>
            <person name="Nicol R."/>
            <person name="Norbu C."/>
            <person name="Norbu N."/>
            <person name="Novod N."/>
            <person name="O'Neill B."/>
            <person name="Osman S."/>
            <person name="Markiewicz E."/>
            <person name="Oyono O.L."/>
            <person name="Patti C."/>
            <person name="Phunkhang P."/>
            <person name="Pierre F."/>
            <person name="Priest M."/>
            <person name="Raghuraman S."/>
            <person name="Rege F."/>
            <person name="Reyes R."/>
            <person name="Rise C."/>
            <person name="Rogov P."/>
            <person name="Ross K."/>
            <person name="Ryan E."/>
            <person name="Settipalli S."/>
            <person name="Shea T."/>
            <person name="Sherpa N."/>
            <person name="Shi L."/>
            <person name="Shih D."/>
            <person name="Sparrow T."/>
            <person name="Spaulding J."/>
            <person name="Stalker J."/>
            <person name="Stange-Thomann N."/>
            <person name="Stavropoulos S."/>
            <person name="Stone C."/>
            <person name="Strader C."/>
            <person name="Tesfaye S."/>
            <person name="Thomson T."/>
            <person name="Thoulutsang Y."/>
            <person name="Thoulutsang D."/>
            <person name="Topham K."/>
            <person name="Topping I."/>
            <person name="Tsamla T."/>
            <person name="Vassiliev H."/>
            <person name="Vo A."/>
            <person name="Wangchuk T."/>
            <person name="Wangdi T."/>
            <person name="Weiand M."/>
            <person name="Wilkinson J."/>
            <person name="Wilson A."/>
            <person name="Yadav S."/>
            <person name="Young G."/>
            <person name="Yu Q."/>
            <person name="Zembek L."/>
            <person name="Zhong D."/>
            <person name="Zimmer A."/>
            <person name="Zwirko Z."/>
            <person name="Jaffe D.B."/>
            <person name="Alvarez P."/>
            <person name="Brockman W."/>
            <person name="Butler J."/>
            <person name="Chin C."/>
            <person name="Gnerre S."/>
            <person name="Grabherr M."/>
            <person name="Kleber M."/>
            <person name="Mauceli E."/>
            <person name="MacCallum I."/>
        </authorList>
    </citation>
    <scope>NUCLEOTIDE SEQUENCE [LARGE SCALE GENOMIC DNA]</scope>
    <source>
        <strain evidence="3">Tucson 15287-2541.00</strain>
    </source>
</reference>